<proteinExistence type="predicted"/>
<accession>A0ACC2P0P1</accession>
<gene>
    <name evidence="1" type="ORF">QAD02_011885</name>
</gene>
<keyword evidence="2" id="KW-1185">Reference proteome</keyword>
<evidence type="ECO:0000313" key="2">
    <source>
        <dbReference type="Proteomes" id="UP001239111"/>
    </source>
</evidence>
<sequence length="164" mass="18587">MAVDDRPFETTSVPGQITPTAERLDRLLAKQTLEELYDVEEQPFARFVYLMRFDADGIAGTIRKLSVGNKTSSINDENLQKKTEMVDVTYLTHDLGKYLLGRISYSPSKFSSVSHILPRRRISGGKSTLFHTKPLEKNRTLFIAQNPVLVLQSSENLHTKFVLT</sequence>
<protein>
    <submittedName>
        <fullName evidence="1">Uncharacterized protein</fullName>
    </submittedName>
</protein>
<name>A0ACC2P0P1_9HYME</name>
<dbReference type="EMBL" id="CM056742">
    <property type="protein sequence ID" value="KAJ8676099.1"/>
    <property type="molecule type" value="Genomic_DNA"/>
</dbReference>
<dbReference type="Proteomes" id="UP001239111">
    <property type="component" value="Chromosome 2"/>
</dbReference>
<reference evidence="1" key="1">
    <citation type="submission" date="2023-04" db="EMBL/GenBank/DDBJ databases">
        <title>A chromosome-level genome assembly of the parasitoid wasp Eretmocerus hayati.</title>
        <authorList>
            <person name="Zhong Y."/>
            <person name="Liu S."/>
            <person name="Liu Y."/>
        </authorList>
    </citation>
    <scope>NUCLEOTIDE SEQUENCE</scope>
    <source>
        <strain evidence="1">ZJU_SS_LIU_2023</strain>
    </source>
</reference>
<organism evidence="1 2">
    <name type="scientific">Eretmocerus hayati</name>
    <dbReference type="NCBI Taxonomy" id="131215"/>
    <lineage>
        <taxon>Eukaryota</taxon>
        <taxon>Metazoa</taxon>
        <taxon>Ecdysozoa</taxon>
        <taxon>Arthropoda</taxon>
        <taxon>Hexapoda</taxon>
        <taxon>Insecta</taxon>
        <taxon>Pterygota</taxon>
        <taxon>Neoptera</taxon>
        <taxon>Endopterygota</taxon>
        <taxon>Hymenoptera</taxon>
        <taxon>Apocrita</taxon>
        <taxon>Proctotrupomorpha</taxon>
        <taxon>Chalcidoidea</taxon>
        <taxon>Aphelinidae</taxon>
        <taxon>Aphelininae</taxon>
        <taxon>Eretmocerus</taxon>
    </lineage>
</organism>
<evidence type="ECO:0000313" key="1">
    <source>
        <dbReference type="EMBL" id="KAJ8676099.1"/>
    </source>
</evidence>
<comment type="caution">
    <text evidence="1">The sequence shown here is derived from an EMBL/GenBank/DDBJ whole genome shotgun (WGS) entry which is preliminary data.</text>
</comment>